<accession>A0AAN7VJH5</accession>
<reference evidence="3 4" key="1">
    <citation type="journal article" date="2024" name="Insects">
        <title>An Improved Chromosome-Level Genome Assembly of the Firefly Pyrocoelia pectoralis.</title>
        <authorList>
            <person name="Fu X."/>
            <person name="Meyer-Rochow V.B."/>
            <person name="Ballantyne L."/>
            <person name="Zhu X."/>
        </authorList>
    </citation>
    <scope>NUCLEOTIDE SEQUENCE [LARGE SCALE GENOMIC DNA]</scope>
    <source>
        <strain evidence="3">XCY_ONT2</strain>
    </source>
</reference>
<evidence type="ECO:0000313" key="3">
    <source>
        <dbReference type="EMBL" id="KAK5644924.1"/>
    </source>
</evidence>
<dbReference type="EMBL" id="JAVRBK010000004">
    <property type="protein sequence ID" value="KAK5644924.1"/>
    <property type="molecule type" value="Genomic_DNA"/>
</dbReference>
<keyword evidence="4" id="KW-1185">Reference proteome</keyword>
<organism evidence="3 4">
    <name type="scientific">Pyrocoelia pectoralis</name>
    <dbReference type="NCBI Taxonomy" id="417401"/>
    <lineage>
        <taxon>Eukaryota</taxon>
        <taxon>Metazoa</taxon>
        <taxon>Ecdysozoa</taxon>
        <taxon>Arthropoda</taxon>
        <taxon>Hexapoda</taxon>
        <taxon>Insecta</taxon>
        <taxon>Pterygota</taxon>
        <taxon>Neoptera</taxon>
        <taxon>Endopterygota</taxon>
        <taxon>Coleoptera</taxon>
        <taxon>Polyphaga</taxon>
        <taxon>Elateriformia</taxon>
        <taxon>Elateroidea</taxon>
        <taxon>Lampyridae</taxon>
        <taxon>Lampyrinae</taxon>
        <taxon>Pyrocoelia</taxon>
    </lineage>
</organism>
<feature type="transmembrane region" description="Helical" evidence="1">
    <location>
        <begin position="25"/>
        <end position="43"/>
    </location>
</feature>
<protein>
    <submittedName>
        <fullName evidence="3">Uncharacterized protein</fullName>
    </submittedName>
</protein>
<keyword evidence="2" id="KW-0732">Signal</keyword>
<evidence type="ECO:0000256" key="2">
    <source>
        <dbReference type="SAM" id="SignalP"/>
    </source>
</evidence>
<feature type="chain" id="PRO_5042966420" evidence="2">
    <location>
        <begin position="20"/>
        <end position="182"/>
    </location>
</feature>
<sequence>MRLWLHTIILLTITGFSKAQHFIHLAILGALGLVGLWIMHTLLQDVNKLFSRPPLGPAKFFLVKRSVNEGDYFENGTLQDPMSNVSIDWNRILINDPVGCARSFVCQLAAEDPKLSSIGKEKIYYQLLRSTNRKGWAGKEIRFALNYGINSKKTQSCRGYYKYCPFSISTMRAVLHFLGAVA</sequence>
<dbReference type="Proteomes" id="UP001329430">
    <property type="component" value="Chromosome 4"/>
</dbReference>
<proteinExistence type="predicted"/>
<feature type="signal peptide" evidence="2">
    <location>
        <begin position="1"/>
        <end position="19"/>
    </location>
</feature>
<dbReference type="AlphaFoldDB" id="A0AAN7VJH5"/>
<comment type="caution">
    <text evidence="3">The sequence shown here is derived from an EMBL/GenBank/DDBJ whole genome shotgun (WGS) entry which is preliminary data.</text>
</comment>
<keyword evidence="1" id="KW-0472">Membrane</keyword>
<evidence type="ECO:0000256" key="1">
    <source>
        <dbReference type="SAM" id="Phobius"/>
    </source>
</evidence>
<keyword evidence="1" id="KW-1133">Transmembrane helix</keyword>
<gene>
    <name evidence="3" type="ORF">RI129_006224</name>
</gene>
<evidence type="ECO:0000313" key="4">
    <source>
        <dbReference type="Proteomes" id="UP001329430"/>
    </source>
</evidence>
<name>A0AAN7VJH5_9COLE</name>
<keyword evidence="1" id="KW-0812">Transmembrane</keyword>